<feature type="transmembrane region" description="Helical" evidence="1">
    <location>
        <begin position="67"/>
        <end position="88"/>
    </location>
</feature>
<evidence type="ECO:0000313" key="3">
    <source>
        <dbReference type="Proteomes" id="UP000276770"/>
    </source>
</evidence>
<keyword evidence="1" id="KW-0472">Membrane</keyword>
<dbReference type="RefSeq" id="WP_121678654.1">
    <property type="nucleotide sequence ID" value="NZ_RCVZ01000001.1"/>
</dbReference>
<organism evidence="2 3">
    <name type="scientific">Falsibacillus albus</name>
    <dbReference type="NCBI Taxonomy" id="2478915"/>
    <lineage>
        <taxon>Bacteria</taxon>
        <taxon>Bacillati</taxon>
        <taxon>Bacillota</taxon>
        <taxon>Bacilli</taxon>
        <taxon>Bacillales</taxon>
        <taxon>Bacillaceae</taxon>
        <taxon>Falsibacillus</taxon>
    </lineage>
</organism>
<protein>
    <submittedName>
        <fullName evidence="2">Membrane protein FxsA</fullName>
    </submittedName>
</protein>
<dbReference type="NCBIfam" id="NF008528">
    <property type="entry name" value="PRK11463.1-2"/>
    <property type="match status" value="1"/>
</dbReference>
<evidence type="ECO:0000313" key="2">
    <source>
        <dbReference type="EMBL" id="RLQ97962.1"/>
    </source>
</evidence>
<feature type="transmembrane region" description="Helical" evidence="1">
    <location>
        <begin position="94"/>
        <end position="112"/>
    </location>
</feature>
<accession>A0A3L7KBB3</accession>
<dbReference type="InterPro" id="IPR007313">
    <property type="entry name" value="FxsA"/>
</dbReference>
<gene>
    <name evidence="2" type="primary">fxsA</name>
    <name evidence="2" type="ORF">D9X91_00800</name>
</gene>
<dbReference type="Pfam" id="PF04186">
    <property type="entry name" value="FxsA"/>
    <property type="match status" value="1"/>
</dbReference>
<feature type="transmembrane region" description="Helical" evidence="1">
    <location>
        <begin position="28"/>
        <end position="46"/>
    </location>
</feature>
<proteinExistence type="predicted"/>
<dbReference type="PANTHER" id="PTHR35335:SF1">
    <property type="entry name" value="UPF0716 PROTEIN FXSA"/>
    <property type="match status" value="1"/>
</dbReference>
<dbReference type="OrthoDB" id="9792788at2"/>
<keyword evidence="1" id="KW-1133">Transmembrane helix</keyword>
<dbReference type="AlphaFoldDB" id="A0A3L7KBB3"/>
<dbReference type="Proteomes" id="UP000276770">
    <property type="component" value="Unassembled WGS sequence"/>
</dbReference>
<keyword evidence="3" id="KW-1185">Reference proteome</keyword>
<reference evidence="2 3" key="1">
    <citation type="submission" date="2018-10" db="EMBL/GenBank/DDBJ databases">
        <title>Falsibacillus sp. genome draft.</title>
        <authorList>
            <person name="Shi S."/>
        </authorList>
    </citation>
    <scope>NUCLEOTIDE SEQUENCE [LARGE SCALE GENOMIC DNA]</scope>
    <source>
        <strain evidence="2 3">GY 10110</strain>
    </source>
</reference>
<comment type="caution">
    <text evidence="2">The sequence shown here is derived from an EMBL/GenBank/DDBJ whole genome shotgun (WGS) entry which is preliminary data.</text>
</comment>
<name>A0A3L7KBB3_9BACI</name>
<evidence type="ECO:0000256" key="1">
    <source>
        <dbReference type="SAM" id="Phobius"/>
    </source>
</evidence>
<dbReference type="EMBL" id="RCVZ01000001">
    <property type="protein sequence ID" value="RLQ97962.1"/>
    <property type="molecule type" value="Genomic_DNA"/>
</dbReference>
<dbReference type="GO" id="GO:0016020">
    <property type="term" value="C:membrane"/>
    <property type="evidence" value="ECO:0007669"/>
    <property type="project" value="InterPro"/>
</dbReference>
<sequence>MKFIMLFLIIVPALEIWLFILSGNLLGVWPTIGLIILTGVIGAYLARQQGIEAIRKLQDQVRQGEPPGNAIIDGVCILVGGVLLLTPGFITDTIGFFLLFPITRGMLKPVLIKMIRKWIEQKNIIIFR</sequence>
<keyword evidence="1" id="KW-0812">Transmembrane</keyword>
<dbReference type="PANTHER" id="PTHR35335">
    <property type="entry name" value="UPF0716 PROTEIN FXSA"/>
    <property type="match status" value="1"/>
</dbReference>